<feature type="region of interest" description="Disordered" evidence="1">
    <location>
        <begin position="114"/>
        <end position="143"/>
    </location>
</feature>
<evidence type="ECO:0000256" key="1">
    <source>
        <dbReference type="SAM" id="MobiDB-lite"/>
    </source>
</evidence>
<feature type="transmembrane region" description="Helical" evidence="2">
    <location>
        <begin position="418"/>
        <end position="439"/>
    </location>
</feature>
<evidence type="ECO:0000256" key="2">
    <source>
        <dbReference type="SAM" id="Phobius"/>
    </source>
</evidence>
<keyword evidence="2" id="KW-0812">Transmembrane</keyword>
<feature type="region of interest" description="Disordered" evidence="1">
    <location>
        <begin position="187"/>
        <end position="261"/>
    </location>
</feature>
<organism evidence="3 4">
    <name type="scientific">Necator americanus</name>
    <name type="common">Human hookworm</name>
    <dbReference type="NCBI Taxonomy" id="51031"/>
    <lineage>
        <taxon>Eukaryota</taxon>
        <taxon>Metazoa</taxon>
        <taxon>Ecdysozoa</taxon>
        <taxon>Nematoda</taxon>
        <taxon>Chromadorea</taxon>
        <taxon>Rhabditida</taxon>
        <taxon>Rhabditina</taxon>
        <taxon>Rhabditomorpha</taxon>
        <taxon>Strongyloidea</taxon>
        <taxon>Ancylostomatidae</taxon>
        <taxon>Bunostominae</taxon>
        <taxon>Necator</taxon>
    </lineage>
</organism>
<evidence type="ECO:0000313" key="4">
    <source>
        <dbReference type="Proteomes" id="UP001303046"/>
    </source>
</evidence>
<protein>
    <submittedName>
        <fullName evidence="3">Uncharacterized protein</fullName>
    </submittedName>
</protein>
<keyword evidence="2" id="KW-0472">Membrane</keyword>
<keyword evidence="4" id="KW-1185">Reference proteome</keyword>
<feature type="transmembrane region" description="Helical" evidence="2">
    <location>
        <begin position="350"/>
        <end position="368"/>
    </location>
</feature>
<feature type="compositionally biased region" description="Low complexity" evidence="1">
    <location>
        <begin position="122"/>
        <end position="131"/>
    </location>
</feature>
<evidence type="ECO:0000313" key="3">
    <source>
        <dbReference type="EMBL" id="KAK6727107.1"/>
    </source>
</evidence>
<feature type="compositionally biased region" description="Low complexity" evidence="1">
    <location>
        <begin position="209"/>
        <end position="219"/>
    </location>
</feature>
<reference evidence="3 4" key="1">
    <citation type="submission" date="2023-08" db="EMBL/GenBank/DDBJ databases">
        <title>A Necator americanus chromosomal reference genome.</title>
        <authorList>
            <person name="Ilik V."/>
            <person name="Petrzelkova K.J."/>
            <person name="Pardy F."/>
            <person name="Fuh T."/>
            <person name="Niatou-Singa F.S."/>
            <person name="Gouil Q."/>
            <person name="Baker L."/>
            <person name="Ritchie M.E."/>
            <person name="Jex A.R."/>
            <person name="Gazzola D."/>
            <person name="Li H."/>
            <person name="Toshio Fujiwara R."/>
            <person name="Zhan B."/>
            <person name="Aroian R.V."/>
            <person name="Pafco B."/>
            <person name="Schwarz E.M."/>
        </authorList>
    </citation>
    <scope>NUCLEOTIDE SEQUENCE [LARGE SCALE GENOMIC DNA]</scope>
    <source>
        <strain evidence="3 4">Aroian</strain>
        <tissue evidence="3">Whole animal</tissue>
    </source>
</reference>
<gene>
    <name evidence="3" type="primary">Necator_chrI.g1171</name>
    <name evidence="3" type="ORF">RB195_005045</name>
</gene>
<dbReference type="EMBL" id="JAVFWL010000001">
    <property type="protein sequence ID" value="KAK6727107.1"/>
    <property type="molecule type" value="Genomic_DNA"/>
</dbReference>
<name>A0ABR1BP82_NECAM</name>
<proteinExistence type="predicted"/>
<feature type="transmembrane region" description="Helical" evidence="2">
    <location>
        <begin position="380"/>
        <end position="406"/>
    </location>
</feature>
<dbReference type="Proteomes" id="UP001303046">
    <property type="component" value="Unassembled WGS sequence"/>
</dbReference>
<comment type="caution">
    <text evidence="3">The sequence shown here is derived from an EMBL/GenBank/DDBJ whole genome shotgun (WGS) entry which is preliminary data.</text>
</comment>
<feature type="transmembrane region" description="Helical" evidence="2">
    <location>
        <begin position="43"/>
        <end position="59"/>
    </location>
</feature>
<sequence length="489" mass="56826">MKWCCFLFWFVYRLILACLAHLNWSLALYTNCIYFTLWKSYDLLWFWMHLTLCTCFQSLRRENYMVVWSNLIWKRYTKHPDKTYKQLYLALYGGKGTKAERALQRMDTIEIREREQQRLKSDGSSSSASSESENDIDDNDVALTGKTTMCGPRVIPEVIAEEEAECRKYVYIGQAVDSQADLELRQRGGADEENDLPVPVRPSRPSKESSASNSAAGNGQFNTLLGNPLKNGGNATQNSVAFKDTIPVRPSPRRSDSEESKRSVWSRVINIIPKPLKSKANGKGEVDANVLDILVPNFTNTYDVLDEKEREKRAKRDRKALTQRVRRRIREELREAARQERRRKKIADSIELLLQFLRMITSFAILYLRPGQRAYDNYELLLVFRATTFLDVGMFWTNVMWVYCLQWHLCCRLGCVRFWLWLALLSTIALVAMIMPMSYAMNELDLTKVVKEMMFKTQDSSCFHLKRSASPTFHCTNLQQFFVYAIHST</sequence>
<keyword evidence="2" id="KW-1133">Transmembrane helix</keyword>
<accession>A0ABR1BP82</accession>